<comment type="caution">
    <text evidence="2">The sequence shown here is derived from an EMBL/GenBank/DDBJ whole genome shotgun (WGS) entry which is preliminary data.</text>
</comment>
<evidence type="ECO:0000313" key="3">
    <source>
        <dbReference type="Proteomes" id="UP000246702"/>
    </source>
</evidence>
<sequence length="231" mass="24891">MVHGGEAVSSFSIKAKISADAYQLSPPQMSPAVLQHNSNKGLSKQTFLFHGQSFGWKKASGYPTSGNRISAVEIAGHRDAASDHSACAGQSARGTDRLTAVQGPGQFKWNRSDPEMSGFHRRSGRPGASCNSSLACISLFERIPTEDPASGVSLSHLHFTCKSLTWYLLPGQSLGLILVLAVAENMDLLKSSNRTTTTTKHLSEELRKETSPKKIWIIESSGLPNTRPVLS</sequence>
<keyword evidence="3" id="KW-1185">Reference proteome</keyword>
<dbReference type="Proteomes" id="UP000246702">
    <property type="component" value="Unassembled WGS sequence"/>
</dbReference>
<accession>A0A317X3T4</accession>
<dbReference type="AlphaFoldDB" id="A0A317X3T4"/>
<proteinExistence type="predicted"/>
<dbReference type="EMBL" id="MSFK01000007">
    <property type="protein sequence ID" value="PWY93294.1"/>
    <property type="molecule type" value="Genomic_DNA"/>
</dbReference>
<feature type="region of interest" description="Disordered" evidence="1">
    <location>
        <begin position="104"/>
        <end position="124"/>
    </location>
</feature>
<reference evidence="2 3" key="1">
    <citation type="submission" date="2016-12" db="EMBL/GenBank/DDBJ databases">
        <title>The genomes of Aspergillus section Nigri reveals drivers in fungal speciation.</title>
        <authorList>
            <consortium name="DOE Joint Genome Institute"/>
            <person name="Vesth T.C."/>
            <person name="Nybo J."/>
            <person name="Theobald S."/>
            <person name="Brandl J."/>
            <person name="Frisvad J.C."/>
            <person name="Nielsen K.F."/>
            <person name="Lyhne E.K."/>
            <person name="Kogle M.E."/>
            <person name="Kuo A."/>
            <person name="Riley R."/>
            <person name="Clum A."/>
            <person name="Nolan M."/>
            <person name="Lipzen A."/>
            <person name="Salamov A."/>
            <person name="Henrissat B."/>
            <person name="Wiebenga A."/>
            <person name="De Vries R.P."/>
            <person name="Grigoriev I.V."/>
            <person name="Mortensen U.H."/>
            <person name="Andersen M.R."/>
            <person name="Baker S.E."/>
        </authorList>
    </citation>
    <scope>NUCLEOTIDE SEQUENCE [LARGE SCALE GENOMIC DNA]</scope>
    <source>
        <strain evidence="2 3">CBS 115572</strain>
    </source>
</reference>
<evidence type="ECO:0000313" key="2">
    <source>
        <dbReference type="EMBL" id="PWY93294.1"/>
    </source>
</evidence>
<evidence type="ECO:0000256" key="1">
    <source>
        <dbReference type="SAM" id="MobiDB-lite"/>
    </source>
</evidence>
<gene>
    <name evidence="2" type="ORF">BO94DRAFT_544315</name>
</gene>
<organism evidence="2 3">
    <name type="scientific">Aspergillus sclerotioniger CBS 115572</name>
    <dbReference type="NCBI Taxonomy" id="1450535"/>
    <lineage>
        <taxon>Eukaryota</taxon>
        <taxon>Fungi</taxon>
        <taxon>Dikarya</taxon>
        <taxon>Ascomycota</taxon>
        <taxon>Pezizomycotina</taxon>
        <taxon>Eurotiomycetes</taxon>
        <taxon>Eurotiomycetidae</taxon>
        <taxon>Eurotiales</taxon>
        <taxon>Aspergillaceae</taxon>
        <taxon>Aspergillus</taxon>
        <taxon>Aspergillus subgen. Circumdati</taxon>
    </lineage>
</organism>
<dbReference type="GeneID" id="37115318"/>
<name>A0A317X3T4_9EURO</name>
<protein>
    <submittedName>
        <fullName evidence="2">Uncharacterized protein</fullName>
    </submittedName>
</protein>
<dbReference type="RefSeq" id="XP_025470055.1">
    <property type="nucleotide sequence ID" value="XM_025613175.1"/>
</dbReference>